<gene>
    <name evidence="3" type="primary">LOC109092099</name>
</gene>
<dbReference type="KEGG" id="ccar:109092099"/>
<dbReference type="Proteomes" id="UP001155660">
    <property type="component" value="Chromosome A24"/>
</dbReference>
<dbReference type="OrthoDB" id="8920943at2759"/>
<feature type="compositionally biased region" description="Low complexity" evidence="1">
    <location>
        <begin position="16"/>
        <end position="42"/>
    </location>
</feature>
<sequence>MEPAGDPGHNGGQAVVGGRRVGQRNGRGQAPLLRGGCGPRLRGVGERGRRQGHGPRQRQQQHRVSNEIRAIVVDHVINHGMTMTEAATMIQPNLRRSTVASIIRTSRNENRIVTRPNSGGRGLILTDQQEQAVVDLVRARNDIRLTEIRQYILDNEDMFSNVGSISLPTIAHILKRHQVSIKQLYRVPFERNADRVKQMRTEYVQRVMELDADDDHHKLIYLDEAGFNLAKTRRRGRNFIGQRATIQVPGQRGANITMCAAISEDGVVGRRPQIGPYNAALLVTSLEELDQVCRAEGVTYVTVWDNVRFHRAHVVQAWFQAHAQFTTLYLPHTLPSLTRLRNFSPHGDGRFMIGRF</sequence>
<evidence type="ECO:0000313" key="3">
    <source>
        <dbReference type="RefSeq" id="XP_042569933.1"/>
    </source>
</evidence>
<dbReference type="InterPro" id="IPR038717">
    <property type="entry name" value="Tc1-like_DDE_dom"/>
</dbReference>
<dbReference type="AlphaFoldDB" id="A0A9Q9ZQC8"/>
<dbReference type="GeneID" id="109092099"/>
<dbReference type="RefSeq" id="XP_042569933.1">
    <property type="nucleotide sequence ID" value="XM_042713999.1"/>
</dbReference>
<feature type="compositionally biased region" description="Basic residues" evidence="1">
    <location>
        <begin position="50"/>
        <end position="61"/>
    </location>
</feature>
<name>A0A9Q9ZQC8_CYPCA</name>
<accession>A0A9Q9ZQC8</accession>
<reference evidence="3" key="1">
    <citation type="submission" date="2025-08" db="UniProtKB">
        <authorList>
            <consortium name="RefSeq"/>
        </authorList>
    </citation>
    <scope>IDENTIFICATION</scope>
    <source>
        <tissue evidence="3">Muscle</tissue>
    </source>
</reference>
<feature type="region of interest" description="Disordered" evidence="1">
    <location>
        <begin position="1"/>
        <end position="64"/>
    </location>
</feature>
<organism evidence="3">
    <name type="scientific">Cyprinus carpio</name>
    <name type="common">Common carp</name>
    <dbReference type="NCBI Taxonomy" id="7962"/>
    <lineage>
        <taxon>Eukaryota</taxon>
        <taxon>Metazoa</taxon>
        <taxon>Chordata</taxon>
        <taxon>Craniata</taxon>
        <taxon>Vertebrata</taxon>
        <taxon>Euteleostomi</taxon>
        <taxon>Actinopterygii</taxon>
        <taxon>Neopterygii</taxon>
        <taxon>Teleostei</taxon>
        <taxon>Ostariophysi</taxon>
        <taxon>Cypriniformes</taxon>
        <taxon>Cyprinidae</taxon>
        <taxon>Cyprininae</taxon>
        <taxon>Cyprinus</taxon>
    </lineage>
</organism>
<evidence type="ECO:0000256" key="1">
    <source>
        <dbReference type="SAM" id="MobiDB-lite"/>
    </source>
</evidence>
<dbReference type="Pfam" id="PF13358">
    <property type="entry name" value="DDE_3"/>
    <property type="match status" value="1"/>
</dbReference>
<evidence type="ECO:0000259" key="2">
    <source>
        <dbReference type="Pfam" id="PF13358"/>
    </source>
</evidence>
<feature type="domain" description="Tc1-like transposase DDE" evidence="2">
    <location>
        <begin position="219"/>
        <end position="337"/>
    </location>
</feature>
<proteinExistence type="predicted"/>
<protein>
    <submittedName>
        <fullName evidence="3">Uncharacterized protein LOC109092099</fullName>
    </submittedName>
</protein>